<evidence type="ECO:0000256" key="1">
    <source>
        <dbReference type="ARBA" id="ARBA00000810"/>
    </source>
</evidence>
<reference evidence="11" key="2">
    <citation type="submission" date="2015-06" db="UniProtKB">
        <authorList>
            <consortium name="EnsemblMetazoa"/>
        </authorList>
    </citation>
    <scope>IDENTIFICATION</scope>
</reference>
<dbReference type="GO" id="GO:0004197">
    <property type="term" value="F:cysteine-type endopeptidase activity"/>
    <property type="evidence" value="ECO:0007669"/>
    <property type="project" value="UniProtKB-EC"/>
</dbReference>
<dbReference type="Pfam" id="PF01650">
    <property type="entry name" value="Peptidase_C13"/>
    <property type="match status" value="1"/>
</dbReference>
<dbReference type="GO" id="GO:0005773">
    <property type="term" value="C:vacuole"/>
    <property type="evidence" value="ECO:0007669"/>
    <property type="project" value="GOC"/>
</dbReference>
<feature type="active site" evidence="8">
    <location>
        <position position="151"/>
    </location>
</feature>
<name>T1KC15_TETUR</name>
<dbReference type="Gene3D" id="3.40.50.1460">
    <property type="match status" value="1"/>
</dbReference>
<dbReference type="PANTHER" id="PTHR12000">
    <property type="entry name" value="HEMOGLOBINASE FAMILY MEMBER"/>
    <property type="match status" value="1"/>
</dbReference>
<dbReference type="EnsemblMetazoa" id="tetur08g06030.1">
    <property type="protein sequence ID" value="tetur08g06030.1"/>
    <property type="gene ID" value="tetur08g06030"/>
</dbReference>
<evidence type="ECO:0000259" key="10">
    <source>
        <dbReference type="Pfam" id="PF20985"/>
    </source>
</evidence>
<dbReference type="HOGENOM" id="CLU_024160_2_0_1"/>
<dbReference type="InterPro" id="IPR048501">
    <property type="entry name" value="Legum_prodom"/>
</dbReference>
<evidence type="ECO:0000256" key="2">
    <source>
        <dbReference type="ARBA" id="ARBA00009941"/>
    </source>
</evidence>
<evidence type="ECO:0000313" key="11">
    <source>
        <dbReference type="EnsemblMetazoa" id="tetur08g06030.1"/>
    </source>
</evidence>
<reference evidence="12" key="1">
    <citation type="submission" date="2011-08" db="EMBL/GenBank/DDBJ databases">
        <authorList>
            <person name="Rombauts S."/>
        </authorList>
    </citation>
    <scope>NUCLEOTIDE SEQUENCE</scope>
    <source>
        <strain evidence="12">London</strain>
    </source>
</reference>
<proteinExistence type="inferred from homology"/>
<organism evidence="11 12">
    <name type="scientific">Tetranychus urticae</name>
    <name type="common">Two-spotted spider mite</name>
    <dbReference type="NCBI Taxonomy" id="32264"/>
    <lineage>
        <taxon>Eukaryota</taxon>
        <taxon>Metazoa</taxon>
        <taxon>Ecdysozoa</taxon>
        <taxon>Arthropoda</taxon>
        <taxon>Chelicerata</taxon>
        <taxon>Arachnida</taxon>
        <taxon>Acari</taxon>
        <taxon>Acariformes</taxon>
        <taxon>Trombidiformes</taxon>
        <taxon>Prostigmata</taxon>
        <taxon>Eleutherengona</taxon>
        <taxon>Raphignathae</taxon>
        <taxon>Tetranychoidea</taxon>
        <taxon>Tetranychidae</taxon>
        <taxon>Tetranychus</taxon>
    </lineage>
</organism>
<feature type="domain" description="Legumain prodomain" evidence="10">
    <location>
        <begin position="337"/>
        <end position="417"/>
    </location>
</feature>
<dbReference type="eggNOG" id="KOG1348">
    <property type="taxonomic scope" value="Eukaryota"/>
</dbReference>
<dbReference type="Pfam" id="PF20985">
    <property type="entry name" value="Legum_prodom"/>
    <property type="match status" value="1"/>
</dbReference>
<keyword evidence="5 9" id="KW-0732">Signal</keyword>
<protein>
    <recommendedName>
        <fullName evidence="3">legumain</fullName>
        <ecNumber evidence="3">3.4.22.34</ecNumber>
    </recommendedName>
</protein>
<evidence type="ECO:0000256" key="8">
    <source>
        <dbReference type="PIRSR" id="PIRSR019663-1"/>
    </source>
</evidence>
<dbReference type="EC" id="3.4.22.34" evidence="3"/>
<dbReference type="GO" id="GO:0051603">
    <property type="term" value="P:proteolysis involved in protein catabolic process"/>
    <property type="evidence" value="ECO:0007669"/>
    <property type="project" value="TreeGrafter"/>
</dbReference>
<evidence type="ECO:0000313" key="12">
    <source>
        <dbReference type="Proteomes" id="UP000015104"/>
    </source>
</evidence>
<accession>T1KC15</accession>
<evidence type="ECO:0000256" key="5">
    <source>
        <dbReference type="ARBA" id="ARBA00022729"/>
    </source>
</evidence>
<dbReference type="PIRSF" id="PIRSF019663">
    <property type="entry name" value="Legumain"/>
    <property type="match status" value="1"/>
</dbReference>
<keyword evidence="4" id="KW-0645">Protease</keyword>
<evidence type="ECO:0000256" key="3">
    <source>
        <dbReference type="ARBA" id="ARBA00012628"/>
    </source>
</evidence>
<dbReference type="Gene3D" id="1.10.132.130">
    <property type="match status" value="1"/>
</dbReference>
<feature type="active site" description="Nucleophile" evidence="8">
    <location>
        <position position="192"/>
    </location>
</feature>
<dbReference type="PANTHER" id="PTHR12000:SF42">
    <property type="entry name" value="LEGUMAIN"/>
    <property type="match status" value="1"/>
</dbReference>
<feature type="chain" id="PRO_5004581231" description="legumain" evidence="9">
    <location>
        <begin position="20"/>
        <end position="449"/>
    </location>
</feature>
<comment type="catalytic activity">
    <reaction evidence="1">
        <text>Hydrolysis of proteins and small molecule substrates at -Asn-|-Xaa- bonds.</text>
        <dbReference type="EC" id="3.4.22.34"/>
    </reaction>
</comment>
<dbReference type="PRINTS" id="PR00776">
    <property type="entry name" value="HEMOGLOBNASE"/>
</dbReference>
<dbReference type="FunFam" id="3.40.50.1460:FF:000006">
    <property type="entry name" value="Legumain"/>
    <property type="match status" value="1"/>
</dbReference>
<dbReference type="AlphaFoldDB" id="T1KC15"/>
<sequence length="449" mass="50485">MKSSLIYLALVLCFGQVSLRVLVDSFPDKSSQIHAVLVGGGAGVATDYNDQANICHAYHVLINHGVLPENIVLMIYDDVAYAPENPFPGKLFNQPNGTDVYAGCIKDYTGNDVNPETFMKVLKGDKELAKKGKKVLTSGPDDHVFIYFSDHGSVGAIYFQQTALTSQDLNETLTYMHQNNMYGKLTFYLEACESGSMFENILSRNINIYAITSANPGEPGYATYCDVPGFPFCLSDEFSAAWMPDTEHHDITKETLETQYEHVVKKVASSHPQQYGDKSLANLVISQFQGTSKSQNLPKEPMDSFERINQRDEALHYWRRRLESASENEYNEVRLKLSSIIAGRRFYDMAIRRVIGQLCSAGYCKSVNSVLNTRSSLFNHKAYSMLVKKFESSCINLGVNTYGLQYMYAFANIIESKDHFKEDDLQLMMKILEEACSIFIVNHAFDAIV</sequence>
<evidence type="ECO:0000256" key="4">
    <source>
        <dbReference type="ARBA" id="ARBA00022670"/>
    </source>
</evidence>
<comment type="similarity">
    <text evidence="2">Belongs to the peptidase C13 family.</text>
</comment>
<evidence type="ECO:0000256" key="7">
    <source>
        <dbReference type="ARBA" id="ARBA00022807"/>
    </source>
</evidence>
<dbReference type="InterPro" id="IPR046427">
    <property type="entry name" value="Legumain_prodom_sf"/>
</dbReference>
<evidence type="ECO:0000256" key="6">
    <source>
        <dbReference type="ARBA" id="ARBA00022801"/>
    </source>
</evidence>
<keyword evidence="6" id="KW-0378">Hydrolase</keyword>
<dbReference type="CDD" id="cd21115">
    <property type="entry name" value="legumain_C"/>
    <property type="match status" value="1"/>
</dbReference>
<feature type="signal peptide" evidence="9">
    <location>
        <begin position="1"/>
        <end position="19"/>
    </location>
</feature>
<keyword evidence="7" id="KW-0788">Thiol protease</keyword>
<evidence type="ECO:0000256" key="9">
    <source>
        <dbReference type="SAM" id="SignalP"/>
    </source>
</evidence>
<dbReference type="EMBL" id="CAEY01001957">
    <property type="status" value="NOT_ANNOTATED_CDS"/>
    <property type="molecule type" value="Genomic_DNA"/>
</dbReference>
<dbReference type="InterPro" id="IPR001096">
    <property type="entry name" value="Peptidase_C13"/>
</dbReference>
<dbReference type="GO" id="GO:0006624">
    <property type="term" value="P:vacuolar protein processing"/>
    <property type="evidence" value="ECO:0007669"/>
    <property type="project" value="TreeGrafter"/>
</dbReference>
<dbReference type="Proteomes" id="UP000015104">
    <property type="component" value="Unassembled WGS sequence"/>
</dbReference>
<keyword evidence="12" id="KW-1185">Reference proteome</keyword>